<evidence type="ECO:0000313" key="2">
    <source>
        <dbReference type="EMBL" id="MBK4737318.1"/>
    </source>
</evidence>
<organism evidence="2 3">
    <name type="scientific">Noviherbaspirillum pedocola</name>
    <dbReference type="NCBI Taxonomy" id="2801341"/>
    <lineage>
        <taxon>Bacteria</taxon>
        <taxon>Pseudomonadati</taxon>
        <taxon>Pseudomonadota</taxon>
        <taxon>Betaproteobacteria</taxon>
        <taxon>Burkholderiales</taxon>
        <taxon>Oxalobacteraceae</taxon>
        <taxon>Noviherbaspirillum</taxon>
    </lineage>
</organism>
<keyword evidence="1" id="KW-1133">Transmembrane helix</keyword>
<proteinExistence type="predicted"/>
<gene>
    <name evidence="2" type="ORF">JJB74_22085</name>
</gene>
<protein>
    <submittedName>
        <fullName evidence="2">Uncharacterized protein</fullName>
    </submittedName>
</protein>
<dbReference type="RefSeq" id="WP_200595509.1">
    <property type="nucleotide sequence ID" value="NZ_JAEPBG010000011.1"/>
</dbReference>
<reference evidence="2" key="1">
    <citation type="submission" date="2021-01" db="EMBL/GenBank/DDBJ databases">
        <title>Genome sequence of strain Noviherbaspirillum sp. DKR-6.</title>
        <authorList>
            <person name="Chaudhary D.K."/>
        </authorList>
    </citation>
    <scope>NUCLEOTIDE SEQUENCE</scope>
    <source>
        <strain evidence="2">DKR-6</strain>
    </source>
</reference>
<keyword evidence="1" id="KW-0812">Transmembrane</keyword>
<dbReference type="AlphaFoldDB" id="A0A934T311"/>
<comment type="caution">
    <text evidence="2">The sequence shown here is derived from an EMBL/GenBank/DDBJ whole genome shotgun (WGS) entry which is preliminary data.</text>
</comment>
<name>A0A934T311_9BURK</name>
<dbReference type="Proteomes" id="UP000622890">
    <property type="component" value="Unassembled WGS sequence"/>
</dbReference>
<evidence type="ECO:0000313" key="3">
    <source>
        <dbReference type="Proteomes" id="UP000622890"/>
    </source>
</evidence>
<keyword evidence="3" id="KW-1185">Reference proteome</keyword>
<sequence length="166" mass="18597">MERVLLPVLAVLMAAGAAVLHWGPIKKYVIKCERASAVTCAVEQVKASSPQSWAFQLAPDATSFVRIVPRRRSSNSVYLYLRSADKEIFAAQFESNEAFTDANAASERLNRFFRDTDPDTIKIEIVPAPYIRWISWSLIAVLGLFVAATLQSAWSRRPHAINTMRI</sequence>
<accession>A0A934T311</accession>
<dbReference type="EMBL" id="JAEPBG010000011">
    <property type="protein sequence ID" value="MBK4737318.1"/>
    <property type="molecule type" value="Genomic_DNA"/>
</dbReference>
<evidence type="ECO:0000256" key="1">
    <source>
        <dbReference type="SAM" id="Phobius"/>
    </source>
</evidence>
<feature type="transmembrane region" description="Helical" evidence="1">
    <location>
        <begin position="133"/>
        <end position="154"/>
    </location>
</feature>
<keyword evidence="1" id="KW-0472">Membrane</keyword>